<dbReference type="Proteomes" id="UP000005207">
    <property type="component" value="Linkage group LG23"/>
</dbReference>
<dbReference type="GO" id="GO:0005885">
    <property type="term" value="C:Arp2/3 protein complex"/>
    <property type="evidence" value="ECO:0007669"/>
    <property type="project" value="InterPro"/>
</dbReference>
<dbReference type="GO" id="GO:0030041">
    <property type="term" value="P:actin filament polymerization"/>
    <property type="evidence" value="ECO:0007669"/>
    <property type="project" value="InterPro"/>
</dbReference>
<dbReference type="InterPro" id="IPR007188">
    <property type="entry name" value="ARPC2"/>
</dbReference>
<keyword evidence="5" id="KW-0206">Cytoskeleton</keyword>
<dbReference type="FunFam" id="3.30.1460.20:FF:000002">
    <property type="entry name" value="Arp2/3 complex 34 kDa subunit"/>
    <property type="match status" value="1"/>
</dbReference>
<reference evidence="6" key="2">
    <citation type="submission" date="2025-08" db="UniProtKB">
        <authorList>
            <consortium name="Ensembl"/>
        </authorList>
    </citation>
    <scope>IDENTIFICATION</scope>
</reference>
<dbReference type="InParanoid" id="A0A669C0Z2"/>
<dbReference type="GO" id="GO:0005200">
    <property type="term" value="F:structural constituent of cytoskeleton"/>
    <property type="evidence" value="ECO:0007669"/>
    <property type="project" value="TreeGrafter"/>
</dbReference>
<evidence type="ECO:0000256" key="1">
    <source>
        <dbReference type="ARBA" id="ARBA00004245"/>
    </source>
</evidence>
<evidence type="ECO:0000313" key="6">
    <source>
        <dbReference type="Ensembl" id="ENSONIP00000041689.1"/>
    </source>
</evidence>
<sequence>TPHHLPPFHPNSAFSSVLLKNIHEPSIWFPLFFLPGSSIFIFHCPIYRLSSSAEVASTEAVGSVRAEKNLQNLTQRGEPHQTTPLIPPFSSTPASAAMILLEINNRIIEETLTLKFDGASNGTKPEAVDVTFADFDGVLYHISNPNGDKTKVMISISLKFYKELQEHGADELLKRVYGNFLVSPEAGYNVSLLYDLDVLPANKDEVVHQAGMLKRNCFASVFEKYFKFQEEGKEGEKRAVVHYRDDESMYLEAKKDRVTVVFSTVFKDDDDVIIGKVFMQEFKEGRRASHTAPQVLFSHREPPLELKDTDAAVGDNIGYITFVLFPRHTNANARDNTINLIHTFRDYLHYHIKCSKAYIHTRMRAKTSDFLKVLNRARPDPLLSSLFLSNLVQLIIFDLTQPYSHFKASSSALAHFRSHIKTCSGIRISVFVRDNVKKKAHHQKQNKWRIQSGDALSRHFFTR</sequence>
<evidence type="ECO:0000256" key="3">
    <source>
        <dbReference type="ARBA" id="ARBA00022490"/>
    </source>
</evidence>
<evidence type="ECO:0000256" key="2">
    <source>
        <dbReference type="ARBA" id="ARBA00007192"/>
    </source>
</evidence>
<dbReference type="OMA" id="FRSYFHY"/>
<evidence type="ECO:0000313" key="7">
    <source>
        <dbReference type="Proteomes" id="UP000005207"/>
    </source>
</evidence>
<accession>A0A669C0Z2</accession>
<dbReference type="FunCoup" id="A0A669C0Z2">
    <property type="interactions" value="2402"/>
</dbReference>
<protein>
    <submittedName>
        <fullName evidence="6">Actin related protein 2/3 complex, subunit 2</fullName>
    </submittedName>
</protein>
<keyword evidence="3" id="KW-0963">Cytoplasm</keyword>
<evidence type="ECO:0000256" key="5">
    <source>
        <dbReference type="ARBA" id="ARBA00023212"/>
    </source>
</evidence>
<dbReference type="PANTHER" id="PTHR12058">
    <property type="entry name" value="ARP2/3 COMPLEX 34 KDA SUBUNIT"/>
    <property type="match status" value="1"/>
</dbReference>
<reference evidence="7" key="1">
    <citation type="submission" date="2012-01" db="EMBL/GenBank/DDBJ databases">
        <title>The Genome Sequence of Oreochromis niloticus (Nile Tilapia).</title>
        <authorList>
            <consortium name="Broad Institute Genome Assembly Team"/>
            <consortium name="Broad Institute Sequencing Platform"/>
            <person name="Di Palma F."/>
            <person name="Johnson J."/>
            <person name="Lander E.S."/>
            <person name="Lindblad-Toh K."/>
        </authorList>
    </citation>
    <scope>NUCLEOTIDE SEQUENCE [LARGE SCALE GENOMIC DNA]</scope>
</reference>
<dbReference type="GO" id="GO:0034314">
    <property type="term" value="P:Arp2/3 complex-mediated actin nucleation"/>
    <property type="evidence" value="ECO:0007669"/>
    <property type="project" value="InterPro"/>
</dbReference>
<reference evidence="6" key="3">
    <citation type="submission" date="2025-09" db="UniProtKB">
        <authorList>
            <consortium name="Ensembl"/>
        </authorList>
    </citation>
    <scope>IDENTIFICATION</scope>
</reference>
<dbReference type="Ensembl" id="ENSONIT00000067548.1">
    <property type="protein sequence ID" value="ENSONIP00000041689.1"/>
    <property type="gene ID" value="ENSONIG00000000932.2"/>
</dbReference>
<dbReference type="FunFam" id="3.30.1460.20:FF:000004">
    <property type="entry name" value="Arp2/3 complex 34 kDa subunit"/>
    <property type="match status" value="1"/>
</dbReference>
<dbReference type="Pfam" id="PF04045">
    <property type="entry name" value="P34-Arc"/>
    <property type="match status" value="1"/>
</dbReference>
<dbReference type="InterPro" id="IPR034666">
    <property type="entry name" value="ARPC2/4"/>
</dbReference>
<dbReference type="SUPFAM" id="SSF69645">
    <property type="entry name" value="Arp2/3 complex subunits"/>
    <property type="match status" value="2"/>
</dbReference>
<comment type="similarity">
    <text evidence="2">Belongs to the ARPC2 family.</text>
</comment>
<dbReference type="AlphaFoldDB" id="A0A669C0Z2"/>
<keyword evidence="7" id="KW-1185">Reference proteome</keyword>
<dbReference type="GeneTree" id="ENSGT00390000016794"/>
<organism evidence="6 7">
    <name type="scientific">Oreochromis niloticus</name>
    <name type="common">Nile tilapia</name>
    <name type="synonym">Tilapia nilotica</name>
    <dbReference type="NCBI Taxonomy" id="8128"/>
    <lineage>
        <taxon>Eukaryota</taxon>
        <taxon>Metazoa</taxon>
        <taxon>Chordata</taxon>
        <taxon>Craniata</taxon>
        <taxon>Vertebrata</taxon>
        <taxon>Euteleostomi</taxon>
        <taxon>Actinopterygii</taxon>
        <taxon>Neopterygii</taxon>
        <taxon>Teleostei</taxon>
        <taxon>Neoteleostei</taxon>
        <taxon>Acanthomorphata</taxon>
        <taxon>Ovalentaria</taxon>
        <taxon>Cichlomorphae</taxon>
        <taxon>Cichliformes</taxon>
        <taxon>Cichlidae</taxon>
        <taxon>African cichlids</taxon>
        <taxon>Pseudocrenilabrinae</taxon>
        <taxon>Oreochromini</taxon>
        <taxon>Oreochromis</taxon>
    </lineage>
</organism>
<dbReference type="PANTHER" id="PTHR12058:SF0">
    <property type="entry name" value="ACTIN-RELATED PROTEIN 2_3 COMPLEX SUBUNIT 2"/>
    <property type="match status" value="1"/>
</dbReference>
<dbReference type="GO" id="GO:0051015">
    <property type="term" value="F:actin filament binding"/>
    <property type="evidence" value="ECO:0007669"/>
    <property type="project" value="TreeGrafter"/>
</dbReference>
<name>A0A669C0Z2_ORENI</name>
<comment type="subcellular location">
    <subcellularLocation>
        <location evidence="1">Cytoplasm</location>
        <location evidence="1">Cytoskeleton</location>
    </subcellularLocation>
</comment>
<keyword evidence="4" id="KW-0009">Actin-binding</keyword>
<evidence type="ECO:0000256" key="4">
    <source>
        <dbReference type="ARBA" id="ARBA00023203"/>
    </source>
</evidence>
<gene>
    <name evidence="6" type="primary">ARPC2</name>
    <name evidence="6" type="synonym">arpc2</name>
</gene>
<proteinExistence type="inferred from homology"/>
<dbReference type="Gene3D" id="3.30.1460.20">
    <property type="match status" value="2"/>
</dbReference>